<evidence type="ECO:0000256" key="2">
    <source>
        <dbReference type="ARBA" id="ARBA00022729"/>
    </source>
</evidence>
<dbReference type="Gene3D" id="3.60.21.10">
    <property type="match status" value="1"/>
</dbReference>
<dbReference type="Pfam" id="PF16656">
    <property type="entry name" value="Pur_ac_phosph_N"/>
    <property type="match status" value="1"/>
</dbReference>
<dbReference type="Pfam" id="PF14008">
    <property type="entry name" value="Metallophos_C"/>
    <property type="match status" value="1"/>
</dbReference>
<feature type="domain" description="Purple acid phosphatase C-terminal" evidence="7">
    <location>
        <begin position="386"/>
        <end position="446"/>
    </location>
</feature>
<evidence type="ECO:0000259" key="7">
    <source>
        <dbReference type="Pfam" id="PF14008"/>
    </source>
</evidence>
<keyword evidence="10" id="KW-1185">Reference proteome</keyword>
<dbReference type="InterPro" id="IPR008963">
    <property type="entry name" value="Purple_acid_Pase-like_N"/>
</dbReference>
<reference evidence="9" key="1">
    <citation type="submission" date="2024-02" db="EMBL/GenBank/DDBJ databases">
        <authorList>
            <consortium name="ELIXIR-Norway"/>
            <consortium name="Elixir Norway"/>
        </authorList>
    </citation>
    <scope>NUCLEOTIDE SEQUENCE</scope>
</reference>
<dbReference type="SUPFAM" id="SSF56300">
    <property type="entry name" value="Metallo-dependent phosphatases"/>
    <property type="match status" value="1"/>
</dbReference>
<proteinExistence type="inferred from homology"/>
<evidence type="ECO:0000256" key="5">
    <source>
        <dbReference type="RuleBase" id="RU361203"/>
    </source>
</evidence>
<dbReference type="InterPro" id="IPR039331">
    <property type="entry name" value="PAPs-like"/>
</dbReference>
<comment type="similarity">
    <text evidence="1 5">Belongs to the metallophosphoesterase superfamily. Purple acid phosphatase family.</text>
</comment>
<dbReference type="PANTHER" id="PTHR22953:SF86">
    <property type="entry name" value="PURPLE ACID PHOSPHATASE 10"/>
    <property type="match status" value="1"/>
</dbReference>
<dbReference type="EMBL" id="OZ019898">
    <property type="protein sequence ID" value="CAK9228972.1"/>
    <property type="molecule type" value="Genomic_DNA"/>
</dbReference>
<keyword evidence="2 5" id="KW-0732">Signal</keyword>
<accession>A0ABP0UTR7</accession>
<comment type="catalytic activity">
    <reaction evidence="5">
        <text>a phosphate monoester + H2O = an alcohol + phosphate</text>
        <dbReference type="Rhea" id="RHEA:15017"/>
        <dbReference type="ChEBI" id="CHEBI:15377"/>
        <dbReference type="ChEBI" id="CHEBI:30879"/>
        <dbReference type="ChEBI" id="CHEBI:43474"/>
        <dbReference type="ChEBI" id="CHEBI:67140"/>
        <dbReference type="EC" id="3.1.3.2"/>
    </reaction>
</comment>
<keyword evidence="4" id="KW-0325">Glycoprotein</keyword>
<dbReference type="InterPro" id="IPR015914">
    <property type="entry name" value="PAPs_N"/>
</dbReference>
<dbReference type="InterPro" id="IPR004843">
    <property type="entry name" value="Calcineurin-like_PHP"/>
</dbReference>
<gene>
    <name evidence="9" type="ORF">CSSPTR1EN2_LOCUS19500</name>
</gene>
<dbReference type="EC" id="3.1.3.2" evidence="5"/>
<evidence type="ECO:0000259" key="8">
    <source>
        <dbReference type="Pfam" id="PF16656"/>
    </source>
</evidence>
<feature type="signal peptide" evidence="5">
    <location>
        <begin position="1"/>
        <end position="28"/>
    </location>
</feature>
<dbReference type="SUPFAM" id="SSF49363">
    <property type="entry name" value="Purple acid phosphatase, N-terminal domain"/>
    <property type="match status" value="1"/>
</dbReference>
<sequence length="466" mass="52463">MGCVLAGLLDVLLLLAVAVTGSLGLVDAEGNFGRTSAYRRKLAASVDLPYNDSLVLPPPGVNPPQQVHLTQGDYLGKAVIVTWITDQTATPIVYYGTKNGSYVDSQMGNTTQYTFYNYTSGFIHFVTLSDLEYNTKYYYKLGDVTVREFFFITPPAPGLDVPYIFGLIGDLGQTYDSATTLAHYLESPGQTLLNVGDLSYADDYPLDYQVRWDTWSRFIERSAAYQPWIWTAGNHELEFLPAVGETTLFKSFTHRFPTPYTASNSTDPVYYSIKRGPAHIIVLSSYSAYGKYDPQQVFLLNELASVNRTLTPWLIVLLHSPWYNSNTYHYMEGETMRVEFEAFLNEYQVDVVFAGHVHAYERTYPVSNIRYNITNGLCTPMLNNSAPTYIVIGDGGNIEGIAGVYTEPQPNYSAYREASFGHGLFQIYNRTHAEWTWHRNQDGEAVVADSAILYNKVWYKGGRNQC</sequence>
<feature type="domain" description="Calcineurin-like phosphoesterase" evidence="6">
    <location>
        <begin position="166"/>
        <end position="360"/>
    </location>
</feature>
<evidence type="ECO:0000313" key="10">
    <source>
        <dbReference type="Proteomes" id="UP001497512"/>
    </source>
</evidence>
<name>A0ABP0UTR7_9BRYO</name>
<feature type="chain" id="PRO_5044972414" description="Purple acid phosphatase" evidence="5">
    <location>
        <begin position="29"/>
        <end position="466"/>
    </location>
</feature>
<dbReference type="PANTHER" id="PTHR22953">
    <property type="entry name" value="ACID PHOSPHATASE RELATED"/>
    <property type="match status" value="1"/>
</dbReference>
<dbReference type="InterPro" id="IPR029052">
    <property type="entry name" value="Metallo-depent_PP-like"/>
</dbReference>
<keyword evidence="3 5" id="KW-0378">Hydrolase</keyword>
<dbReference type="InterPro" id="IPR025733">
    <property type="entry name" value="PAPs_C"/>
</dbReference>
<organism evidence="9 10">
    <name type="scientific">Sphagnum troendelagicum</name>
    <dbReference type="NCBI Taxonomy" id="128251"/>
    <lineage>
        <taxon>Eukaryota</taxon>
        <taxon>Viridiplantae</taxon>
        <taxon>Streptophyta</taxon>
        <taxon>Embryophyta</taxon>
        <taxon>Bryophyta</taxon>
        <taxon>Sphagnophytina</taxon>
        <taxon>Sphagnopsida</taxon>
        <taxon>Sphagnales</taxon>
        <taxon>Sphagnaceae</taxon>
        <taxon>Sphagnum</taxon>
    </lineage>
</organism>
<dbReference type="CDD" id="cd00839">
    <property type="entry name" value="MPP_PAPs"/>
    <property type="match status" value="1"/>
</dbReference>
<evidence type="ECO:0000313" key="9">
    <source>
        <dbReference type="EMBL" id="CAK9228972.1"/>
    </source>
</evidence>
<evidence type="ECO:0000256" key="4">
    <source>
        <dbReference type="ARBA" id="ARBA00023180"/>
    </source>
</evidence>
<dbReference type="InterPro" id="IPR041792">
    <property type="entry name" value="MPP_PAP"/>
</dbReference>
<dbReference type="Gene3D" id="2.60.40.380">
    <property type="entry name" value="Purple acid phosphatase-like, N-terminal"/>
    <property type="match status" value="1"/>
</dbReference>
<feature type="domain" description="Purple acid phosphatase N-terminal" evidence="8">
    <location>
        <begin position="64"/>
        <end position="145"/>
    </location>
</feature>
<evidence type="ECO:0000256" key="1">
    <source>
        <dbReference type="ARBA" id="ARBA00008723"/>
    </source>
</evidence>
<evidence type="ECO:0000259" key="6">
    <source>
        <dbReference type="Pfam" id="PF00149"/>
    </source>
</evidence>
<evidence type="ECO:0000256" key="3">
    <source>
        <dbReference type="ARBA" id="ARBA00022801"/>
    </source>
</evidence>
<dbReference type="Pfam" id="PF00149">
    <property type="entry name" value="Metallophos"/>
    <property type="match status" value="1"/>
</dbReference>
<protein>
    <recommendedName>
        <fullName evidence="5">Purple acid phosphatase</fullName>
        <ecNumber evidence="5">3.1.3.2</ecNumber>
    </recommendedName>
</protein>
<dbReference type="Proteomes" id="UP001497512">
    <property type="component" value="Chromosome 6"/>
</dbReference>